<evidence type="ECO:0000313" key="4">
    <source>
        <dbReference type="Proteomes" id="UP000440578"/>
    </source>
</evidence>
<dbReference type="InterPro" id="IPR016187">
    <property type="entry name" value="CTDL_fold"/>
</dbReference>
<proteinExistence type="predicted"/>
<feature type="domain" description="C-type lectin" evidence="2">
    <location>
        <begin position="15"/>
        <end position="135"/>
    </location>
</feature>
<accession>A0A6A4VCZ2</accession>
<dbReference type="OrthoDB" id="6340082at2759"/>
<dbReference type="InterPro" id="IPR051663">
    <property type="entry name" value="CLec_Tetranectin-domain"/>
</dbReference>
<dbReference type="InterPro" id="IPR001304">
    <property type="entry name" value="C-type_lectin-like"/>
</dbReference>
<name>A0A6A4VCZ2_AMPAM</name>
<dbReference type="GO" id="GO:0030246">
    <property type="term" value="F:carbohydrate binding"/>
    <property type="evidence" value="ECO:0007669"/>
    <property type="project" value="UniProtKB-KW"/>
</dbReference>
<dbReference type="Proteomes" id="UP000440578">
    <property type="component" value="Unassembled WGS sequence"/>
</dbReference>
<dbReference type="SMART" id="SM00034">
    <property type="entry name" value="CLECT"/>
    <property type="match status" value="1"/>
</dbReference>
<dbReference type="EMBL" id="VIIS01001857">
    <property type="protein sequence ID" value="KAF0291725.1"/>
    <property type="molecule type" value="Genomic_DNA"/>
</dbReference>
<comment type="caution">
    <text evidence="3">The sequence shown here is derived from an EMBL/GenBank/DDBJ whole genome shotgun (WGS) entry which is preliminary data.</text>
</comment>
<dbReference type="PANTHER" id="PTHR22799:SF6">
    <property type="entry name" value="C-TYPE LECTIN DOMAIN FAMILY 4 MEMBER M-LIKE"/>
    <property type="match status" value="1"/>
</dbReference>
<organism evidence="3 4">
    <name type="scientific">Amphibalanus amphitrite</name>
    <name type="common">Striped barnacle</name>
    <name type="synonym">Balanus amphitrite</name>
    <dbReference type="NCBI Taxonomy" id="1232801"/>
    <lineage>
        <taxon>Eukaryota</taxon>
        <taxon>Metazoa</taxon>
        <taxon>Ecdysozoa</taxon>
        <taxon>Arthropoda</taxon>
        <taxon>Crustacea</taxon>
        <taxon>Multicrustacea</taxon>
        <taxon>Cirripedia</taxon>
        <taxon>Thoracica</taxon>
        <taxon>Thoracicalcarea</taxon>
        <taxon>Balanomorpha</taxon>
        <taxon>Balanoidea</taxon>
        <taxon>Balanidae</taxon>
        <taxon>Amphibalaninae</taxon>
        <taxon>Amphibalanus</taxon>
    </lineage>
</organism>
<evidence type="ECO:0000256" key="1">
    <source>
        <dbReference type="ARBA" id="ARBA00022734"/>
    </source>
</evidence>
<dbReference type="Pfam" id="PF00059">
    <property type="entry name" value="Lectin_C"/>
    <property type="match status" value="1"/>
</dbReference>
<dbReference type="InterPro" id="IPR016186">
    <property type="entry name" value="C-type_lectin-like/link_sf"/>
</dbReference>
<dbReference type="AlphaFoldDB" id="A0A6A4VCZ2"/>
<evidence type="ECO:0000313" key="3">
    <source>
        <dbReference type="EMBL" id="KAF0291725.1"/>
    </source>
</evidence>
<sequence length="145" mass="15659">MTSSGCACPAGFSRCAGRCLKRLEVEANFTEAESQCAAQGAHLAVPRSDEENQCAMNASGGVRVWLGLTDVITEGQFVGADGCGTVSSSSPHWAYNQPNDFKNQDFVCLVPFSDDPWNAGWQDHYPDEVMLALCQLPSCYQIDCP</sequence>
<dbReference type="SUPFAM" id="SSF56436">
    <property type="entry name" value="C-type lectin-like"/>
    <property type="match status" value="1"/>
</dbReference>
<reference evidence="3 4" key="1">
    <citation type="submission" date="2019-07" db="EMBL/GenBank/DDBJ databases">
        <title>Draft genome assembly of a fouling barnacle, Amphibalanus amphitrite (Darwin, 1854): The first reference genome for Thecostraca.</title>
        <authorList>
            <person name="Kim W."/>
        </authorList>
    </citation>
    <scope>NUCLEOTIDE SEQUENCE [LARGE SCALE GENOMIC DNA]</scope>
    <source>
        <strain evidence="3">SNU_AA5</strain>
        <tissue evidence="3">Soma without cirri and trophi</tissue>
    </source>
</reference>
<keyword evidence="1" id="KW-0430">Lectin</keyword>
<dbReference type="Gene3D" id="3.10.100.10">
    <property type="entry name" value="Mannose-Binding Protein A, subunit A"/>
    <property type="match status" value="1"/>
</dbReference>
<keyword evidence="4" id="KW-1185">Reference proteome</keyword>
<dbReference type="PANTHER" id="PTHR22799">
    <property type="entry name" value="TETRANECTIN-RELATED"/>
    <property type="match status" value="1"/>
</dbReference>
<evidence type="ECO:0000259" key="2">
    <source>
        <dbReference type="PROSITE" id="PS50041"/>
    </source>
</evidence>
<gene>
    <name evidence="3" type="primary">LEC3_1</name>
    <name evidence="3" type="ORF">FJT64_010182</name>
</gene>
<protein>
    <submittedName>
        <fullName evidence="3">Lectin BRA-3</fullName>
    </submittedName>
</protein>
<dbReference type="PROSITE" id="PS50041">
    <property type="entry name" value="C_TYPE_LECTIN_2"/>
    <property type="match status" value="1"/>
</dbReference>